<dbReference type="EMBL" id="MNCJ02000317">
    <property type="protein sequence ID" value="KAF5818761.1"/>
    <property type="molecule type" value="Genomic_DNA"/>
</dbReference>
<dbReference type="PANTHER" id="PTHR47073:SF2">
    <property type="entry name" value="PROTEIN ANTI-SILENCING 1"/>
    <property type="match status" value="1"/>
</dbReference>
<feature type="compositionally biased region" description="Polar residues" evidence="1">
    <location>
        <begin position="80"/>
        <end position="91"/>
    </location>
</feature>
<feature type="compositionally biased region" description="Basic and acidic residues" evidence="1">
    <location>
        <begin position="103"/>
        <end position="123"/>
    </location>
</feature>
<gene>
    <name evidence="2" type="ORF">HanXRQr2_Chr02g0069771</name>
</gene>
<dbReference type="Proteomes" id="UP000215914">
    <property type="component" value="Unassembled WGS sequence"/>
</dbReference>
<dbReference type="AlphaFoldDB" id="A0A9K3JP88"/>
<organism evidence="2 3">
    <name type="scientific">Helianthus annuus</name>
    <name type="common">Common sunflower</name>
    <dbReference type="NCBI Taxonomy" id="4232"/>
    <lineage>
        <taxon>Eukaryota</taxon>
        <taxon>Viridiplantae</taxon>
        <taxon>Streptophyta</taxon>
        <taxon>Embryophyta</taxon>
        <taxon>Tracheophyta</taxon>
        <taxon>Spermatophyta</taxon>
        <taxon>Magnoliopsida</taxon>
        <taxon>eudicotyledons</taxon>
        <taxon>Gunneridae</taxon>
        <taxon>Pentapetalae</taxon>
        <taxon>asterids</taxon>
        <taxon>campanulids</taxon>
        <taxon>Asterales</taxon>
        <taxon>Asteraceae</taxon>
        <taxon>Asteroideae</taxon>
        <taxon>Heliantheae alliance</taxon>
        <taxon>Heliantheae</taxon>
        <taxon>Helianthus</taxon>
    </lineage>
</organism>
<feature type="compositionally biased region" description="Basic and acidic residues" evidence="1">
    <location>
        <begin position="34"/>
        <end position="48"/>
    </location>
</feature>
<comment type="caution">
    <text evidence="2">The sequence shown here is derived from an EMBL/GenBank/DDBJ whole genome shotgun (WGS) entry which is preliminary data.</text>
</comment>
<keyword evidence="3" id="KW-1185">Reference proteome</keyword>
<reference evidence="2" key="1">
    <citation type="journal article" date="2017" name="Nature">
        <title>The sunflower genome provides insights into oil metabolism, flowering and Asterid evolution.</title>
        <authorList>
            <person name="Badouin H."/>
            <person name="Gouzy J."/>
            <person name="Grassa C.J."/>
            <person name="Murat F."/>
            <person name="Staton S.E."/>
            <person name="Cottret L."/>
            <person name="Lelandais-Briere C."/>
            <person name="Owens G.L."/>
            <person name="Carrere S."/>
            <person name="Mayjonade B."/>
            <person name="Legrand L."/>
            <person name="Gill N."/>
            <person name="Kane N.C."/>
            <person name="Bowers J.E."/>
            <person name="Hubner S."/>
            <person name="Bellec A."/>
            <person name="Berard A."/>
            <person name="Berges H."/>
            <person name="Blanchet N."/>
            <person name="Boniface M.C."/>
            <person name="Brunel D."/>
            <person name="Catrice O."/>
            <person name="Chaidir N."/>
            <person name="Claudel C."/>
            <person name="Donnadieu C."/>
            <person name="Faraut T."/>
            <person name="Fievet G."/>
            <person name="Helmstetter N."/>
            <person name="King M."/>
            <person name="Knapp S.J."/>
            <person name="Lai Z."/>
            <person name="Le Paslier M.C."/>
            <person name="Lippi Y."/>
            <person name="Lorenzon L."/>
            <person name="Mandel J.R."/>
            <person name="Marage G."/>
            <person name="Marchand G."/>
            <person name="Marquand E."/>
            <person name="Bret-Mestries E."/>
            <person name="Morien E."/>
            <person name="Nambeesan S."/>
            <person name="Nguyen T."/>
            <person name="Pegot-Espagnet P."/>
            <person name="Pouilly N."/>
            <person name="Raftis F."/>
            <person name="Sallet E."/>
            <person name="Schiex T."/>
            <person name="Thomas J."/>
            <person name="Vandecasteele C."/>
            <person name="Vares D."/>
            <person name="Vear F."/>
            <person name="Vautrin S."/>
            <person name="Crespi M."/>
            <person name="Mangin B."/>
            <person name="Burke J.M."/>
            <person name="Salse J."/>
            <person name="Munos S."/>
            <person name="Vincourt P."/>
            <person name="Rieseberg L.H."/>
            <person name="Langlade N.B."/>
        </authorList>
    </citation>
    <scope>NUCLEOTIDE SEQUENCE</scope>
    <source>
        <tissue evidence="2">Leaves</tissue>
    </source>
</reference>
<proteinExistence type="predicted"/>
<feature type="region of interest" description="Disordered" evidence="1">
    <location>
        <begin position="1"/>
        <end position="134"/>
    </location>
</feature>
<accession>A0A9K3JP88</accession>
<sequence>MSTKKSMVDSKSKHEDKSPADVKNLIASGTSDTTEDRKKCKISAKDTSEDLDGQILKKRRDHNMKTTVDSKSKHEDKSTADVNNLNASGTFGTMEDRKKRKILEKETSDDREGNKIKRTRDGGSFKVPDSKMGNNVNVRDSVAISKGKSTSGIASDIIRNNKNNTYNKEGKEGQSGENNRELSMTKSLKVSTLSTNKVNKNAYRYWEFVVNPKPKAEKHCWFTRAHWEDRLKSAYNQGTAILLHNVNPDYNSGDIEDIIWHAFKVNCDAEIHCDAKILQRTSVSSPHHAQALIVLKTKEDAQRVLKKLDEECLMLSDGKNGFM</sequence>
<protein>
    <submittedName>
        <fullName evidence="2">Uncharacterized protein</fullName>
    </submittedName>
</protein>
<feature type="compositionally biased region" description="Basic and acidic residues" evidence="1">
    <location>
        <begin position="1"/>
        <end position="20"/>
    </location>
</feature>
<name>A0A9K3JP88_HELAN</name>
<evidence type="ECO:0000313" key="2">
    <source>
        <dbReference type="EMBL" id="KAF5818761.1"/>
    </source>
</evidence>
<feature type="compositionally biased region" description="Basic and acidic residues" evidence="1">
    <location>
        <begin position="68"/>
        <end position="79"/>
    </location>
</feature>
<dbReference type="GO" id="GO:0003723">
    <property type="term" value="F:RNA binding"/>
    <property type="evidence" value="ECO:0000318"/>
    <property type="project" value="GO_Central"/>
</dbReference>
<dbReference type="Gramene" id="mRNA:HanXRQr2_Chr02g0069771">
    <property type="protein sequence ID" value="mRNA:HanXRQr2_Chr02g0069771"/>
    <property type="gene ID" value="HanXRQr2_Chr02g0069771"/>
</dbReference>
<evidence type="ECO:0000256" key="1">
    <source>
        <dbReference type="SAM" id="MobiDB-lite"/>
    </source>
</evidence>
<evidence type="ECO:0000313" key="3">
    <source>
        <dbReference type="Proteomes" id="UP000215914"/>
    </source>
</evidence>
<reference evidence="2" key="2">
    <citation type="submission" date="2020-06" db="EMBL/GenBank/DDBJ databases">
        <title>Helianthus annuus Genome sequencing and assembly Release 2.</title>
        <authorList>
            <person name="Gouzy J."/>
            <person name="Langlade N."/>
            <person name="Munos S."/>
        </authorList>
    </citation>
    <scope>NUCLEOTIDE SEQUENCE</scope>
    <source>
        <tissue evidence="2">Leaves</tissue>
    </source>
</reference>
<dbReference type="PANTHER" id="PTHR47073">
    <property type="entry name" value="PROTEIN ANTI-SILENCING 1"/>
    <property type="match status" value="1"/>
</dbReference>